<organism evidence="1">
    <name type="scientific">marine sediment metagenome</name>
    <dbReference type="NCBI Taxonomy" id="412755"/>
    <lineage>
        <taxon>unclassified sequences</taxon>
        <taxon>metagenomes</taxon>
        <taxon>ecological metagenomes</taxon>
    </lineage>
</organism>
<evidence type="ECO:0000313" key="1">
    <source>
        <dbReference type="EMBL" id="KKN41619.1"/>
    </source>
</evidence>
<dbReference type="EMBL" id="LAZR01001637">
    <property type="protein sequence ID" value="KKN41619.1"/>
    <property type="molecule type" value="Genomic_DNA"/>
</dbReference>
<protein>
    <submittedName>
        <fullName evidence="1">Uncharacterized protein</fullName>
    </submittedName>
</protein>
<sequence>MSEEQSALIESEWTVEHWRDGKMIDKTVDRNIVTDEGLNQLLRIMFIDGTQIAEANWFVLIFKTDTTPAAGTTYGTPVFTEETDYDSATRPIWDGGAVSSESVDNSAAKATFVFDATSDGNTIYGAAMVGGVGAGVKGNTADTDGRMYAAAKFGASKAIEDNDTLKVTITLTAADA</sequence>
<reference evidence="1" key="1">
    <citation type="journal article" date="2015" name="Nature">
        <title>Complex archaea that bridge the gap between prokaryotes and eukaryotes.</title>
        <authorList>
            <person name="Spang A."/>
            <person name="Saw J.H."/>
            <person name="Jorgensen S.L."/>
            <person name="Zaremba-Niedzwiedzka K."/>
            <person name="Martijn J."/>
            <person name="Lind A.E."/>
            <person name="van Eijk R."/>
            <person name="Schleper C."/>
            <person name="Guy L."/>
            <person name="Ettema T.J."/>
        </authorList>
    </citation>
    <scope>NUCLEOTIDE SEQUENCE</scope>
</reference>
<gene>
    <name evidence="1" type="ORF">LCGC14_0721520</name>
</gene>
<dbReference type="AlphaFoldDB" id="A0A0F9QGF9"/>
<comment type="caution">
    <text evidence="1">The sequence shown here is derived from an EMBL/GenBank/DDBJ whole genome shotgun (WGS) entry which is preliminary data.</text>
</comment>
<accession>A0A0F9QGF9</accession>
<name>A0A0F9QGF9_9ZZZZ</name>
<proteinExistence type="predicted"/>